<dbReference type="Proteomes" id="UP000501623">
    <property type="component" value="Chromosome"/>
</dbReference>
<evidence type="ECO:0000313" key="2">
    <source>
        <dbReference type="Proteomes" id="UP000501623"/>
    </source>
</evidence>
<gene>
    <name evidence="1" type="ORF">HMJ29_00095</name>
</gene>
<dbReference type="KEGG" id="hts:HMJ29_00095"/>
<evidence type="ECO:0000313" key="1">
    <source>
        <dbReference type="EMBL" id="QJX45419.1"/>
    </source>
</evidence>
<accession>A0A6M6BBP2</accession>
<protein>
    <submittedName>
        <fullName evidence="1">Outer membrane beta-barrel protein</fullName>
    </submittedName>
</protein>
<reference evidence="1 2" key="1">
    <citation type="submission" date="2020-05" db="EMBL/GenBank/DDBJ databases">
        <title>Complete genome sequence of Hymenobacter sp. TS19 in Coasted Sand Dune.</title>
        <authorList>
            <person name="Lee J.-H."/>
            <person name="Jung J.-H."/>
            <person name="Jeong S."/>
            <person name="Zhao L."/>
            <person name="Kim M.-K."/>
            <person name="Seo H.-S."/>
            <person name="Lim S."/>
        </authorList>
    </citation>
    <scope>NUCLEOTIDE SEQUENCE [LARGE SCALE GENOMIC DNA]</scope>
    <source>
        <strain evidence="1 2">TS19</strain>
    </source>
</reference>
<sequence length="239" mass="26507">MTDREVLTLPFGERWVSNLVGRYNQCVEPAWKPNRAETSTSQVSFGINAGLTYSFLASGDGSGQADQDLRPGGLLGMELHVLRSNGWWLSSGLALQQLRGGYKPYSVYTGTPLFTDMRSRSYTLNSLVLQGKLGRSFGQPGQLRPFVYVTAAGGYMFSSHSNVRDEYSNSFYPDKNVRTDESDRFNAQFGGGLGMWVPLSSRHDLQVSVQYSQLTIVSIPSTLRNRIATLQIGYKFSSL</sequence>
<proteinExistence type="predicted"/>
<dbReference type="AlphaFoldDB" id="A0A6M6BBP2"/>
<organism evidence="1 2">
    <name type="scientific">Hymenobacter taeanensis</name>
    <dbReference type="NCBI Taxonomy" id="2735321"/>
    <lineage>
        <taxon>Bacteria</taxon>
        <taxon>Pseudomonadati</taxon>
        <taxon>Bacteroidota</taxon>
        <taxon>Cytophagia</taxon>
        <taxon>Cytophagales</taxon>
        <taxon>Hymenobacteraceae</taxon>
        <taxon>Hymenobacter</taxon>
    </lineage>
</organism>
<name>A0A6M6BBP2_9BACT</name>
<dbReference type="EMBL" id="CP053538">
    <property type="protein sequence ID" value="QJX45419.1"/>
    <property type="molecule type" value="Genomic_DNA"/>
</dbReference>
<keyword evidence="2" id="KW-1185">Reference proteome</keyword>